<evidence type="ECO:0000256" key="2">
    <source>
        <dbReference type="ARBA" id="ARBA00023027"/>
    </source>
</evidence>
<dbReference type="RefSeq" id="WP_111471639.1">
    <property type="nucleotide sequence ID" value="NZ_QLIX01000019.1"/>
</dbReference>
<dbReference type="Proteomes" id="UP000249065">
    <property type="component" value="Unassembled WGS sequence"/>
</dbReference>
<dbReference type="GO" id="GO:0050661">
    <property type="term" value="F:NADP binding"/>
    <property type="evidence" value="ECO:0007669"/>
    <property type="project" value="InterPro"/>
</dbReference>
<accession>A0A327MAZ2</accession>
<dbReference type="AlphaFoldDB" id="A0A327MAZ2"/>
<reference evidence="7" key="1">
    <citation type="submission" date="2018-06" db="EMBL/GenBank/DDBJ databases">
        <authorList>
            <person name="Khan S.A."/>
        </authorList>
    </citation>
    <scope>NUCLEOTIDE SEQUENCE [LARGE SCALE GENOMIC DNA]</scope>
    <source>
        <strain evidence="7">DB-1506</strain>
    </source>
</reference>
<dbReference type="InterPro" id="IPR002204">
    <property type="entry name" value="3-OH-isobutyrate_DH-rel_CS"/>
</dbReference>
<name>A0A327MAZ2_9PROT</name>
<evidence type="ECO:0000313" key="6">
    <source>
        <dbReference type="EMBL" id="RAI57308.1"/>
    </source>
</evidence>
<dbReference type="Gene3D" id="1.10.1040.10">
    <property type="entry name" value="N-(1-d-carboxylethyl)-l-norvaline Dehydrogenase, domain 2"/>
    <property type="match status" value="1"/>
</dbReference>
<dbReference type="InterPro" id="IPR008927">
    <property type="entry name" value="6-PGluconate_DH-like_C_sf"/>
</dbReference>
<dbReference type="GO" id="GO:0016616">
    <property type="term" value="F:oxidoreductase activity, acting on the CH-OH group of donors, NAD or NADP as acceptor"/>
    <property type="evidence" value="ECO:0007669"/>
    <property type="project" value="TreeGrafter"/>
</dbReference>
<dbReference type="PIRSF" id="PIRSF000103">
    <property type="entry name" value="HIBADH"/>
    <property type="match status" value="1"/>
</dbReference>
<dbReference type="GO" id="GO:0016054">
    <property type="term" value="P:organic acid catabolic process"/>
    <property type="evidence" value="ECO:0007669"/>
    <property type="project" value="UniProtKB-ARBA"/>
</dbReference>
<keyword evidence="7" id="KW-1185">Reference proteome</keyword>
<sequence length="310" mass="33155">MRIGFIGLGTMGAFMAANLQKSQYRLMVLDARRDAAARHLENGAEWGASPREIAERCDVVFTSLPGPAEVEAVVFGPDGLLAGARPGLAYFDLSTNSRTLMQRVHAALAEKGAHGFDAPVSGGPKGAETGKLAIWVGGDRAVYDQHKKVLDAIGDQAAYIGPIGSATVAKLVHNMAGYAIQTAMAEVFSMGVKAGMEPLALWQAVRQGALGRRRTFDRLVDQFLVDRYDPPAFALKLAHKDVTLATSLGRELGVPMRFCQLTLEEMNEAMARGWGHLDSRIPMKLQTERAGVTIAADPAAVQAVLDADKG</sequence>
<dbReference type="PANTHER" id="PTHR22981">
    <property type="entry name" value="3-HYDROXYISOBUTYRATE DEHYDROGENASE-RELATED"/>
    <property type="match status" value="1"/>
</dbReference>
<feature type="domain" description="6-phosphogluconate dehydrogenase NADP-binding" evidence="4">
    <location>
        <begin position="2"/>
        <end position="161"/>
    </location>
</feature>
<evidence type="ECO:0000259" key="4">
    <source>
        <dbReference type="Pfam" id="PF03446"/>
    </source>
</evidence>
<evidence type="ECO:0000259" key="5">
    <source>
        <dbReference type="Pfam" id="PF14833"/>
    </source>
</evidence>
<dbReference type="InterPro" id="IPR013328">
    <property type="entry name" value="6PGD_dom2"/>
</dbReference>
<dbReference type="InterPro" id="IPR006115">
    <property type="entry name" value="6PGDH_NADP-bd"/>
</dbReference>
<feature type="domain" description="3-hydroxyisobutyrate dehydrogenase-like NAD-binding" evidence="5">
    <location>
        <begin position="164"/>
        <end position="279"/>
    </location>
</feature>
<dbReference type="InterPro" id="IPR029154">
    <property type="entry name" value="HIBADH-like_NADP-bd"/>
</dbReference>
<evidence type="ECO:0000313" key="7">
    <source>
        <dbReference type="Proteomes" id="UP000249065"/>
    </source>
</evidence>
<dbReference type="PROSITE" id="PS00895">
    <property type="entry name" value="3_HYDROXYISOBUT_DH"/>
    <property type="match status" value="1"/>
</dbReference>
<dbReference type="OrthoDB" id="9812907at2"/>
<dbReference type="Pfam" id="PF14833">
    <property type="entry name" value="NAD_binding_11"/>
    <property type="match status" value="1"/>
</dbReference>
<dbReference type="SUPFAM" id="SSF51735">
    <property type="entry name" value="NAD(P)-binding Rossmann-fold domains"/>
    <property type="match status" value="1"/>
</dbReference>
<dbReference type="Gene3D" id="3.40.50.720">
    <property type="entry name" value="NAD(P)-binding Rossmann-like Domain"/>
    <property type="match status" value="1"/>
</dbReference>
<proteinExistence type="predicted"/>
<dbReference type="Pfam" id="PF03446">
    <property type="entry name" value="NAD_binding_2"/>
    <property type="match status" value="1"/>
</dbReference>
<dbReference type="PANTHER" id="PTHR22981:SF7">
    <property type="entry name" value="3-HYDROXYISOBUTYRATE DEHYDROGENASE, MITOCHONDRIAL"/>
    <property type="match status" value="1"/>
</dbReference>
<gene>
    <name evidence="6" type="ORF">DOO78_20005</name>
</gene>
<keyword evidence="2" id="KW-0520">NAD</keyword>
<dbReference type="EMBL" id="QLIX01000019">
    <property type="protein sequence ID" value="RAI57308.1"/>
    <property type="molecule type" value="Genomic_DNA"/>
</dbReference>
<feature type="active site" evidence="3">
    <location>
        <position position="170"/>
    </location>
</feature>
<comment type="caution">
    <text evidence="6">The sequence shown here is derived from an EMBL/GenBank/DDBJ whole genome shotgun (WGS) entry which is preliminary data.</text>
</comment>
<dbReference type="SUPFAM" id="SSF48179">
    <property type="entry name" value="6-phosphogluconate dehydrogenase C-terminal domain-like"/>
    <property type="match status" value="1"/>
</dbReference>
<dbReference type="GO" id="GO:0051287">
    <property type="term" value="F:NAD binding"/>
    <property type="evidence" value="ECO:0007669"/>
    <property type="project" value="InterPro"/>
</dbReference>
<protein>
    <submittedName>
        <fullName evidence="6">NAD(P)-dependent oxidoreductase</fullName>
    </submittedName>
</protein>
<evidence type="ECO:0000256" key="1">
    <source>
        <dbReference type="ARBA" id="ARBA00023002"/>
    </source>
</evidence>
<dbReference type="InterPro" id="IPR036291">
    <property type="entry name" value="NAD(P)-bd_dom_sf"/>
</dbReference>
<dbReference type="InterPro" id="IPR015815">
    <property type="entry name" value="HIBADH-related"/>
</dbReference>
<organism evidence="6 7">
    <name type="scientific">Roseicella frigidaeris</name>
    <dbReference type="NCBI Taxonomy" id="2230885"/>
    <lineage>
        <taxon>Bacteria</taxon>
        <taxon>Pseudomonadati</taxon>
        <taxon>Pseudomonadota</taxon>
        <taxon>Alphaproteobacteria</taxon>
        <taxon>Acetobacterales</taxon>
        <taxon>Roseomonadaceae</taxon>
        <taxon>Roseicella</taxon>
    </lineage>
</organism>
<evidence type="ECO:0000256" key="3">
    <source>
        <dbReference type="PIRSR" id="PIRSR000103-1"/>
    </source>
</evidence>
<keyword evidence="1" id="KW-0560">Oxidoreductase</keyword>